<dbReference type="AlphaFoldDB" id="A0AAD4Z4G1"/>
<reference evidence="1 2" key="1">
    <citation type="journal article" date="2022" name="G3 (Bethesda)">
        <title>Whole-genome sequence and methylome profiling of the almond [Prunus dulcis (Mill.) D.A. Webb] cultivar 'Nonpareil'.</title>
        <authorList>
            <person name="D'Amico-Willman K.M."/>
            <person name="Ouma W.Z."/>
            <person name="Meulia T."/>
            <person name="Sideli G.M."/>
            <person name="Gradziel T.M."/>
            <person name="Fresnedo-Ramirez J."/>
        </authorList>
    </citation>
    <scope>NUCLEOTIDE SEQUENCE [LARGE SCALE GENOMIC DNA]</scope>
    <source>
        <strain evidence="1">Clone GOH B32 T37-40</strain>
    </source>
</reference>
<name>A0AAD4Z4G1_PRUDU</name>
<organism evidence="1 2">
    <name type="scientific">Prunus dulcis</name>
    <name type="common">Almond</name>
    <name type="synonym">Amygdalus dulcis</name>
    <dbReference type="NCBI Taxonomy" id="3755"/>
    <lineage>
        <taxon>Eukaryota</taxon>
        <taxon>Viridiplantae</taxon>
        <taxon>Streptophyta</taxon>
        <taxon>Embryophyta</taxon>
        <taxon>Tracheophyta</taxon>
        <taxon>Spermatophyta</taxon>
        <taxon>Magnoliopsida</taxon>
        <taxon>eudicotyledons</taxon>
        <taxon>Gunneridae</taxon>
        <taxon>Pentapetalae</taxon>
        <taxon>rosids</taxon>
        <taxon>fabids</taxon>
        <taxon>Rosales</taxon>
        <taxon>Rosaceae</taxon>
        <taxon>Amygdaloideae</taxon>
        <taxon>Amygdaleae</taxon>
        <taxon>Prunus</taxon>
    </lineage>
</organism>
<comment type="caution">
    <text evidence="1">The sequence shown here is derived from an EMBL/GenBank/DDBJ whole genome shotgun (WGS) entry which is preliminary data.</text>
</comment>
<proteinExistence type="predicted"/>
<evidence type="ECO:0000313" key="1">
    <source>
        <dbReference type="EMBL" id="KAI5332455.1"/>
    </source>
</evidence>
<dbReference type="EMBL" id="JAJFAZ020000004">
    <property type="protein sequence ID" value="KAI5332455.1"/>
    <property type="molecule type" value="Genomic_DNA"/>
</dbReference>
<protein>
    <submittedName>
        <fullName evidence="1">Uncharacterized protein</fullName>
    </submittedName>
</protein>
<accession>A0AAD4Z4G1</accession>
<dbReference type="Proteomes" id="UP001054821">
    <property type="component" value="Chromosome 4"/>
</dbReference>
<gene>
    <name evidence="1" type="ORF">L3X38_022584</name>
</gene>
<sequence>MPFSYQNALLCSAAIGFVFLGHIAATRGHRGISAYASVSDSVTQDTLSEPQTFVNTAIVNKILIAAVSRGRFFFVENITFL</sequence>
<evidence type="ECO:0000313" key="2">
    <source>
        <dbReference type="Proteomes" id="UP001054821"/>
    </source>
</evidence>
<keyword evidence="2" id="KW-1185">Reference proteome</keyword>